<organism evidence="3 4">
    <name type="scientific">Halorientalis pallida</name>
    <dbReference type="NCBI Taxonomy" id="2479928"/>
    <lineage>
        <taxon>Archaea</taxon>
        <taxon>Methanobacteriati</taxon>
        <taxon>Methanobacteriota</taxon>
        <taxon>Stenosarchaea group</taxon>
        <taxon>Halobacteria</taxon>
        <taxon>Halobacteriales</taxon>
        <taxon>Haloarculaceae</taxon>
        <taxon>Halorientalis</taxon>
    </lineage>
</organism>
<dbReference type="CDD" id="cd16148">
    <property type="entry name" value="sulfatase_like"/>
    <property type="match status" value="1"/>
</dbReference>
<dbReference type="PANTHER" id="PTHR43751:SF3">
    <property type="entry name" value="SULFATASE N-TERMINAL DOMAIN-CONTAINING PROTEIN"/>
    <property type="match status" value="1"/>
</dbReference>
<evidence type="ECO:0000259" key="2">
    <source>
        <dbReference type="Pfam" id="PF00884"/>
    </source>
</evidence>
<dbReference type="Pfam" id="PF00884">
    <property type="entry name" value="Sulfatase"/>
    <property type="match status" value="1"/>
</dbReference>
<accession>A0A498L4Z4</accession>
<dbReference type="SUPFAM" id="SSF53649">
    <property type="entry name" value="Alkaline phosphatase-like"/>
    <property type="match status" value="1"/>
</dbReference>
<feature type="region of interest" description="Disordered" evidence="1">
    <location>
        <begin position="422"/>
        <end position="460"/>
    </location>
</feature>
<name>A0A498L4Z4_9EURY</name>
<dbReference type="Proteomes" id="UP000289691">
    <property type="component" value="Unassembled WGS sequence"/>
</dbReference>
<dbReference type="InterPro" id="IPR000917">
    <property type="entry name" value="Sulfatase_N"/>
</dbReference>
<dbReference type="EMBL" id="RDFA01000003">
    <property type="protein sequence ID" value="RXK49362.1"/>
    <property type="molecule type" value="Genomic_DNA"/>
</dbReference>
<dbReference type="InterPro" id="IPR017850">
    <property type="entry name" value="Alkaline_phosphatase_core_sf"/>
</dbReference>
<gene>
    <name evidence="3" type="ORF">EAF64_10630</name>
</gene>
<dbReference type="PANTHER" id="PTHR43751">
    <property type="entry name" value="SULFATASE"/>
    <property type="match status" value="1"/>
</dbReference>
<evidence type="ECO:0000313" key="4">
    <source>
        <dbReference type="Proteomes" id="UP000289691"/>
    </source>
</evidence>
<protein>
    <recommendedName>
        <fullName evidence="2">Sulfatase N-terminal domain-containing protein</fullName>
    </recommendedName>
</protein>
<dbReference type="Gene3D" id="3.40.720.10">
    <property type="entry name" value="Alkaline Phosphatase, subunit A"/>
    <property type="match status" value="1"/>
</dbReference>
<dbReference type="InterPro" id="IPR052701">
    <property type="entry name" value="GAG_Ulvan_Degrading_Sulfatases"/>
</dbReference>
<comment type="caution">
    <text evidence="3">The sequence shown here is derived from an EMBL/GenBank/DDBJ whole genome shotgun (WGS) entry which is preliminary data.</text>
</comment>
<keyword evidence="4" id="KW-1185">Reference proteome</keyword>
<evidence type="ECO:0000256" key="1">
    <source>
        <dbReference type="SAM" id="MobiDB-lite"/>
    </source>
</evidence>
<feature type="compositionally biased region" description="Basic and acidic residues" evidence="1">
    <location>
        <begin position="433"/>
        <end position="460"/>
    </location>
</feature>
<feature type="domain" description="Sulfatase N-terminal" evidence="2">
    <location>
        <begin position="11"/>
        <end position="295"/>
    </location>
</feature>
<dbReference type="AlphaFoldDB" id="A0A498L4Z4"/>
<reference evidence="3 4" key="1">
    <citation type="submission" date="2019-01" db="EMBL/GenBank/DDBJ databases">
        <title>Halorientalis sp. F13-25 a new haloarchaeum isolated from hypersaline water.</title>
        <authorList>
            <person name="Ana D.-V."/>
            <person name="Cristina S.-P."/>
            <person name="Antonio V."/>
        </authorList>
    </citation>
    <scope>NUCLEOTIDE SEQUENCE [LARGE SCALE GENOMIC DNA]</scope>
    <source>
        <strain evidence="3 4">F13-25</strain>
    </source>
</reference>
<proteinExistence type="predicted"/>
<evidence type="ECO:0000313" key="3">
    <source>
        <dbReference type="EMBL" id="RXK49362.1"/>
    </source>
</evidence>
<sequence>MFMEETATEKKNVVFLVLDSLRKDRLSVYNESVDFTDHVQRLADSAVVFENAVTQAPWTLPSHASMFTGEYPWEHGTTHAESYFQGGETFVSQFERAGHSTAAITPNVWITPHKGMTEDFDHVENFLGKADNRVSVRLSRLGTRLFNALGDGTRRVLGRQLDRVFRLFDVDDSTKSEETVEAVEEYLGSRSDDENFFLYVNLMEPHEPYHPPKSYADSHGVADDANIPHRQKDMFTMDDIDYEALRRVYDASVDYTDDLVGRIVDALEANDLDEDTVVVLLSDHGQALCEDGEQFGHQFTVAEPVVNTVLLVDHPDMGPETEERPIEMRKLNELVPYYAGIAPRPEGVFSETVKGGIEYPENFTGFIPRDRWNEYYRKYRYVKRDGTKVVKSVDEDGRARYEAYDLVTDTDVPVPDALKQAVDEITSAEQPSDGDRDGDAEPDHEMDEEVTRRLEELGYK</sequence>